<proteinExistence type="predicted"/>
<dbReference type="AlphaFoldDB" id="S0KII1"/>
<comment type="caution">
    <text evidence="3">The sequence shown here is derived from an EMBL/GenBank/DDBJ whole genome shotgun (WGS) entry which is preliminary data.</text>
</comment>
<feature type="short sequence motif" description="Histidine triad motif" evidence="1">
    <location>
        <begin position="93"/>
        <end position="97"/>
    </location>
</feature>
<reference evidence="3 4" key="1">
    <citation type="submission" date="2013-03" db="EMBL/GenBank/DDBJ databases">
        <title>The Genome Sequence of Enterococcus columbae ATCC_51263 (PacBio/Illumina hybrid assembly).</title>
        <authorList>
            <consortium name="The Broad Institute Genomics Platform"/>
            <consortium name="The Broad Institute Genome Sequencing Center for Infectious Disease"/>
            <person name="Earl A."/>
            <person name="Russ C."/>
            <person name="Gilmore M."/>
            <person name="Surin D."/>
            <person name="Walker B."/>
            <person name="Young S."/>
            <person name="Zeng Q."/>
            <person name="Gargeya S."/>
            <person name="Fitzgerald M."/>
            <person name="Haas B."/>
            <person name="Abouelleil A."/>
            <person name="Allen A.W."/>
            <person name="Alvarado L."/>
            <person name="Arachchi H.M."/>
            <person name="Berlin A.M."/>
            <person name="Chapman S.B."/>
            <person name="Gainer-Dewar J."/>
            <person name="Goldberg J."/>
            <person name="Griggs A."/>
            <person name="Gujja S."/>
            <person name="Hansen M."/>
            <person name="Howarth C."/>
            <person name="Imamovic A."/>
            <person name="Ireland A."/>
            <person name="Larimer J."/>
            <person name="McCowan C."/>
            <person name="Murphy C."/>
            <person name="Pearson M."/>
            <person name="Poon T.W."/>
            <person name="Priest M."/>
            <person name="Roberts A."/>
            <person name="Saif S."/>
            <person name="Shea T."/>
            <person name="Sisk P."/>
            <person name="Sykes S."/>
            <person name="Wortman J."/>
            <person name="Nusbaum C."/>
            <person name="Birren B."/>
        </authorList>
    </citation>
    <scope>NUCLEOTIDE SEQUENCE [LARGE SCALE GENOMIC DNA]</scope>
    <source>
        <strain evidence="3 4">ATCC 51263</strain>
    </source>
</reference>
<evidence type="ECO:0000313" key="3">
    <source>
        <dbReference type="EMBL" id="EOW87460.1"/>
    </source>
</evidence>
<protein>
    <recommendedName>
        <fullName evidence="2">HIT domain-containing protein</fullName>
    </recommendedName>
</protein>
<dbReference type="RefSeq" id="WP_016182863.1">
    <property type="nucleotide sequence ID" value="NZ_JXKI01000006.1"/>
</dbReference>
<dbReference type="OrthoDB" id="9784774at2"/>
<dbReference type="Proteomes" id="UP000014113">
    <property type="component" value="Unassembled WGS sequence"/>
</dbReference>
<accession>S0KII1</accession>
<sequence length="152" mass="17714">MCFICERIDEIKQGINPYFVKELKTGYVVIGDHQFFEGYTLFLCKNHVNELHELSDEFKQQFLVEMSLVQQAVAQAFQADKMNIELLGNGESHVHWHLFPRRSGDLGEFGQNGRGPVWWLPFEKMYAEKTKPNKEKLSVLKAQLLLELNQLI</sequence>
<evidence type="ECO:0000256" key="1">
    <source>
        <dbReference type="PROSITE-ProRule" id="PRU00464"/>
    </source>
</evidence>
<dbReference type="PATRIC" id="fig|1121865.3.peg.690"/>
<dbReference type="InterPro" id="IPR011146">
    <property type="entry name" value="HIT-like"/>
</dbReference>
<feature type="domain" description="HIT" evidence="2">
    <location>
        <begin position="6"/>
        <end position="108"/>
    </location>
</feature>
<evidence type="ECO:0000313" key="4">
    <source>
        <dbReference type="Proteomes" id="UP000014113"/>
    </source>
</evidence>
<dbReference type="Gene3D" id="3.30.428.10">
    <property type="entry name" value="HIT-like"/>
    <property type="match status" value="1"/>
</dbReference>
<organism evidence="3 4">
    <name type="scientific">Enterococcus columbae DSM 7374 = ATCC 51263</name>
    <dbReference type="NCBI Taxonomy" id="1121865"/>
    <lineage>
        <taxon>Bacteria</taxon>
        <taxon>Bacillati</taxon>
        <taxon>Bacillota</taxon>
        <taxon>Bacilli</taxon>
        <taxon>Lactobacillales</taxon>
        <taxon>Enterococcaceae</taxon>
        <taxon>Enterococcus</taxon>
    </lineage>
</organism>
<dbReference type="PROSITE" id="PS51084">
    <property type="entry name" value="HIT_2"/>
    <property type="match status" value="1"/>
</dbReference>
<name>S0KII1_9ENTE</name>
<dbReference type="InterPro" id="IPR036265">
    <property type="entry name" value="HIT-like_sf"/>
</dbReference>
<dbReference type="Pfam" id="PF01230">
    <property type="entry name" value="HIT"/>
    <property type="match status" value="1"/>
</dbReference>
<evidence type="ECO:0000259" key="2">
    <source>
        <dbReference type="PROSITE" id="PS51084"/>
    </source>
</evidence>
<dbReference type="GO" id="GO:0003824">
    <property type="term" value="F:catalytic activity"/>
    <property type="evidence" value="ECO:0007669"/>
    <property type="project" value="InterPro"/>
</dbReference>
<dbReference type="STRING" id="1121865.OMW_00700"/>
<gene>
    <name evidence="3" type="ORF">I568_00504</name>
</gene>
<keyword evidence="4" id="KW-1185">Reference proteome</keyword>
<dbReference type="SUPFAM" id="SSF54197">
    <property type="entry name" value="HIT-like"/>
    <property type="match status" value="1"/>
</dbReference>
<dbReference type="eggNOG" id="COG0537">
    <property type="taxonomic scope" value="Bacteria"/>
</dbReference>
<dbReference type="EMBL" id="ASWJ01000003">
    <property type="protein sequence ID" value="EOW87460.1"/>
    <property type="molecule type" value="Genomic_DNA"/>
</dbReference>